<proteinExistence type="predicted"/>
<evidence type="ECO:0000313" key="2">
    <source>
        <dbReference type="EMBL" id="GBM59721.1"/>
    </source>
</evidence>
<organism evidence="2 3">
    <name type="scientific">Araneus ventricosus</name>
    <name type="common">Orbweaver spider</name>
    <name type="synonym">Epeira ventricosa</name>
    <dbReference type="NCBI Taxonomy" id="182803"/>
    <lineage>
        <taxon>Eukaryota</taxon>
        <taxon>Metazoa</taxon>
        <taxon>Ecdysozoa</taxon>
        <taxon>Arthropoda</taxon>
        <taxon>Chelicerata</taxon>
        <taxon>Arachnida</taxon>
        <taxon>Araneae</taxon>
        <taxon>Araneomorphae</taxon>
        <taxon>Entelegynae</taxon>
        <taxon>Araneoidea</taxon>
        <taxon>Araneidae</taxon>
        <taxon>Araneus</taxon>
    </lineage>
</organism>
<dbReference type="EMBL" id="BGPR01001696">
    <property type="protein sequence ID" value="GBM59721.1"/>
    <property type="molecule type" value="Genomic_DNA"/>
</dbReference>
<accession>A0A4Y2H3Q2</accession>
<sequence length="362" mass="41657">MTNSLLKTSSSWFLRPLHLKQTSPENGLSSNKRSEIHIFLPPDEEYSIRKYCPLTLNHLLPDLRHTKKEQEEDATAEFDTIMLNKFEKHLEETHPIVSGSSSEDEPVERTEDSLPLVGSINKPDKTKFRMKVLLPNKVNYPQENMKLLLPDVVLNNKRLSSPILTKNFCTGCINRGMTLTNTNVCNRTTFAKRKNIERFELSGSNQIFSTSVTFPCVTETSSNPKDNVKSTIYNRNIKESESDDHRKELMNNLNLPKANPAEVNFPHNRYHHKSNSNSSSGTWNVSTDSESSPRSPKETSVAGVIPLSPYMMELARLRKEKLRIEEKMLLKRRQALELERLRPPVDKWYVYLKCLPFLVKEV</sequence>
<name>A0A4Y2H3Q2_ARAVE</name>
<dbReference type="Proteomes" id="UP000499080">
    <property type="component" value="Unassembled WGS sequence"/>
</dbReference>
<feature type="region of interest" description="Disordered" evidence="1">
    <location>
        <begin position="93"/>
        <end position="120"/>
    </location>
</feature>
<evidence type="ECO:0000256" key="1">
    <source>
        <dbReference type="SAM" id="MobiDB-lite"/>
    </source>
</evidence>
<gene>
    <name evidence="2" type="ORF">AVEN_40645_1</name>
</gene>
<protein>
    <submittedName>
        <fullName evidence="2">Uncharacterized protein</fullName>
    </submittedName>
</protein>
<reference evidence="2 3" key="1">
    <citation type="journal article" date="2019" name="Sci. Rep.">
        <title>Orb-weaving spider Araneus ventricosus genome elucidates the spidroin gene catalogue.</title>
        <authorList>
            <person name="Kono N."/>
            <person name="Nakamura H."/>
            <person name="Ohtoshi R."/>
            <person name="Moran D.A.P."/>
            <person name="Shinohara A."/>
            <person name="Yoshida Y."/>
            <person name="Fujiwara M."/>
            <person name="Mori M."/>
            <person name="Tomita M."/>
            <person name="Arakawa K."/>
        </authorList>
    </citation>
    <scope>NUCLEOTIDE SEQUENCE [LARGE SCALE GENOMIC DNA]</scope>
</reference>
<feature type="compositionally biased region" description="Polar residues" evidence="1">
    <location>
        <begin position="275"/>
        <end position="294"/>
    </location>
</feature>
<dbReference type="AlphaFoldDB" id="A0A4Y2H3Q2"/>
<dbReference type="OrthoDB" id="6430156at2759"/>
<keyword evidence="3" id="KW-1185">Reference proteome</keyword>
<evidence type="ECO:0000313" key="3">
    <source>
        <dbReference type="Proteomes" id="UP000499080"/>
    </source>
</evidence>
<feature type="region of interest" description="Disordered" evidence="1">
    <location>
        <begin position="256"/>
        <end position="300"/>
    </location>
</feature>
<comment type="caution">
    <text evidence="2">The sequence shown here is derived from an EMBL/GenBank/DDBJ whole genome shotgun (WGS) entry which is preliminary data.</text>
</comment>